<reference evidence="2 3" key="1">
    <citation type="submission" date="2019-08" db="EMBL/GenBank/DDBJ databases">
        <authorList>
            <person name="Liang Q."/>
        </authorList>
    </citation>
    <scope>NUCLEOTIDE SEQUENCE [LARGE SCALE GENOMIC DNA]</scope>
    <source>
        <strain evidence="2 3">V1718</strain>
    </source>
</reference>
<keyword evidence="1" id="KW-0812">Transmembrane</keyword>
<evidence type="ECO:0000256" key="1">
    <source>
        <dbReference type="SAM" id="Phobius"/>
    </source>
</evidence>
<evidence type="ECO:0000313" key="2">
    <source>
        <dbReference type="EMBL" id="QED27827.1"/>
    </source>
</evidence>
<dbReference type="EMBL" id="CP042467">
    <property type="protein sequence ID" value="QED27827.1"/>
    <property type="molecule type" value="Genomic_DNA"/>
</dbReference>
<protein>
    <submittedName>
        <fullName evidence="2">Uncharacterized protein</fullName>
    </submittedName>
</protein>
<sequence length="147" mass="16307">MSQPKEGEEASVTEYIVLLMMIPLTIWVIYTSFLVFGAVAGEFVDHIQLRLVLAIAFAFVFPFVTGASAFTQHSAPRFEERMRRLLSIVLALSLGSSILIALFVGNKAVPNLKNQPNWFMSQPSGSFAEFNRSYSNKIASIVSKTAR</sequence>
<feature type="transmembrane region" description="Helical" evidence="1">
    <location>
        <begin position="51"/>
        <end position="70"/>
    </location>
</feature>
<keyword evidence="3" id="KW-1185">Reference proteome</keyword>
<proteinExistence type="predicted"/>
<dbReference type="Proteomes" id="UP000321595">
    <property type="component" value="Chromosome"/>
</dbReference>
<feature type="transmembrane region" description="Helical" evidence="1">
    <location>
        <begin position="85"/>
        <end position="105"/>
    </location>
</feature>
<feature type="transmembrane region" description="Helical" evidence="1">
    <location>
        <begin position="15"/>
        <end position="39"/>
    </location>
</feature>
<dbReference type="KEGG" id="bbae:FRD01_11390"/>
<dbReference type="AlphaFoldDB" id="A0A5B8XRN2"/>
<organism evidence="2 3">
    <name type="scientific">Microvenator marinus</name>
    <dbReference type="NCBI Taxonomy" id="2600177"/>
    <lineage>
        <taxon>Bacteria</taxon>
        <taxon>Deltaproteobacteria</taxon>
        <taxon>Bradymonadales</taxon>
        <taxon>Microvenatoraceae</taxon>
        <taxon>Microvenator</taxon>
    </lineage>
</organism>
<name>A0A5B8XRN2_9DELT</name>
<evidence type="ECO:0000313" key="3">
    <source>
        <dbReference type="Proteomes" id="UP000321595"/>
    </source>
</evidence>
<keyword evidence="1" id="KW-1133">Transmembrane helix</keyword>
<gene>
    <name evidence="2" type="ORF">FRD01_11390</name>
</gene>
<dbReference type="RefSeq" id="WP_146959708.1">
    <property type="nucleotide sequence ID" value="NZ_CP042467.1"/>
</dbReference>
<keyword evidence="1" id="KW-0472">Membrane</keyword>
<accession>A0A5B8XRN2</accession>